<dbReference type="EMBL" id="LSLI01000003">
    <property type="protein sequence ID" value="KXS33647.1"/>
    <property type="molecule type" value="Genomic_DNA"/>
</dbReference>
<accession>A0A139BXB5</accession>
<gene>
    <name evidence="1" type="ORF">AWT59_0205</name>
</gene>
<name>A0A139BXB5_9PROT</name>
<organism evidence="1 2">
    <name type="scientific">Candidatus Gallionella acididurans</name>
    <dbReference type="NCBI Taxonomy" id="1796491"/>
    <lineage>
        <taxon>Bacteria</taxon>
        <taxon>Pseudomonadati</taxon>
        <taxon>Pseudomonadota</taxon>
        <taxon>Betaproteobacteria</taxon>
        <taxon>Nitrosomonadales</taxon>
        <taxon>Gallionellaceae</taxon>
        <taxon>Gallionella</taxon>
    </lineage>
</organism>
<comment type="caution">
    <text evidence="1">The sequence shown here is derived from an EMBL/GenBank/DDBJ whole genome shotgun (WGS) entry which is preliminary data.</text>
</comment>
<evidence type="ECO:0000313" key="2">
    <source>
        <dbReference type="Proteomes" id="UP000070578"/>
    </source>
</evidence>
<evidence type="ECO:0000313" key="1">
    <source>
        <dbReference type="EMBL" id="KXS33647.1"/>
    </source>
</evidence>
<dbReference type="Proteomes" id="UP000070578">
    <property type="component" value="Unassembled WGS sequence"/>
</dbReference>
<reference evidence="1 2" key="2">
    <citation type="submission" date="2016-03" db="EMBL/GenBank/DDBJ databases">
        <title>New uncultured bacterium of the family Gallionellaceae from acid mine drainage: description and reconstruction of genome based on metagenomic analysis of microbial community.</title>
        <authorList>
            <person name="Kadnikov V."/>
            <person name="Ivasenko D."/>
            <person name="Beletsky A."/>
            <person name="Mardanov A."/>
            <person name="Danilova E."/>
            <person name="Pimenov N."/>
            <person name="Karnachuk O."/>
            <person name="Ravin N."/>
        </authorList>
    </citation>
    <scope>NUCLEOTIDE SEQUENCE [LARGE SCALE GENOMIC DNA]</scope>
    <source>
        <strain evidence="1">ShG14-8</strain>
    </source>
</reference>
<reference evidence="1 2" key="1">
    <citation type="submission" date="2016-02" db="EMBL/GenBank/DDBJ databases">
        <authorList>
            <person name="Wen L."/>
            <person name="He K."/>
            <person name="Yang H."/>
        </authorList>
    </citation>
    <scope>NUCLEOTIDE SEQUENCE [LARGE SCALE GENOMIC DNA]</scope>
    <source>
        <strain evidence="1">ShG14-8</strain>
    </source>
</reference>
<protein>
    <submittedName>
        <fullName evidence="1">Uncharacterized protein</fullName>
    </submittedName>
</protein>
<proteinExistence type="predicted"/>
<sequence>MKSAPVSDREALTGELVNKLRSNIIIKRLNATITHTSQSGKPTSAPGQATLNFRLHMRW</sequence>
<dbReference type="AlphaFoldDB" id="A0A139BXB5"/>